<dbReference type="SUPFAM" id="SSF53098">
    <property type="entry name" value="Ribonuclease H-like"/>
    <property type="match status" value="1"/>
</dbReference>
<dbReference type="EMBL" id="HG996476">
    <property type="protein sequence ID" value="CAG1852618.1"/>
    <property type="molecule type" value="Genomic_DNA"/>
</dbReference>
<dbReference type="SMART" id="SM00479">
    <property type="entry name" value="EXOIII"/>
    <property type="match status" value="1"/>
</dbReference>
<evidence type="ECO:0000256" key="6">
    <source>
        <dbReference type="ARBA" id="ARBA00022839"/>
    </source>
</evidence>
<keyword evidence="6" id="KW-0269">Exonuclease</keyword>
<reference evidence="9" key="1">
    <citation type="submission" date="2021-03" db="EMBL/GenBank/DDBJ databases">
        <authorList>
            <consortium name="Genoscope - CEA"/>
            <person name="William W."/>
        </authorList>
    </citation>
    <scope>NUCLEOTIDE SEQUENCE</scope>
    <source>
        <strain evidence="9">Doubled-haploid Pahang</strain>
    </source>
</reference>
<feature type="domain" description="GRF-type" evidence="8">
    <location>
        <begin position="436"/>
        <end position="480"/>
    </location>
</feature>
<dbReference type="InterPro" id="IPR036397">
    <property type="entry name" value="RNaseH_sf"/>
</dbReference>
<dbReference type="GO" id="GO:0003676">
    <property type="term" value="F:nucleic acid binding"/>
    <property type="evidence" value="ECO:0007669"/>
    <property type="project" value="InterPro"/>
</dbReference>
<dbReference type="FunFam" id="3.30.420.10:FF:000068">
    <property type="entry name" value="Exonuclease domain-containing protein 1"/>
    <property type="match status" value="1"/>
</dbReference>
<dbReference type="InterPro" id="IPR051274">
    <property type="entry name" value="3-5_Exoribonuclease"/>
</dbReference>
<dbReference type="InterPro" id="IPR013520">
    <property type="entry name" value="Ribonucl_H"/>
</dbReference>
<keyword evidence="1" id="KW-0540">Nuclease</keyword>
<dbReference type="PANTHER" id="PTHR23044">
    <property type="entry name" value="3'-5' EXONUCLEASE ERI1-RELATED"/>
    <property type="match status" value="1"/>
</dbReference>
<name>A0A8D7AN01_MUSAM</name>
<dbReference type="GO" id="GO:0000175">
    <property type="term" value="F:3'-5'-RNA exonuclease activity"/>
    <property type="evidence" value="ECO:0007669"/>
    <property type="project" value="InterPro"/>
</dbReference>
<dbReference type="CDD" id="cd06133">
    <property type="entry name" value="ERI-1_3'hExo_like"/>
    <property type="match status" value="1"/>
</dbReference>
<accession>A0A8D7AN01</accession>
<keyword evidence="4" id="KW-0378">Hydrolase</keyword>
<keyword evidence="5" id="KW-0862">Zinc</keyword>
<dbReference type="InterPro" id="IPR012337">
    <property type="entry name" value="RNaseH-like_sf"/>
</dbReference>
<sequence length="480" mass="54663">YGTVDLEKVSPQSAPVSSFSGAARHAVARGRSLASLIFPRFPRLHVDDGEQNLTVTWRNIASSGIMIHRPAEDKMLGNSEASQGCPKVTSYSNSQESGDVVQQISVPKNAPVHDPIKANNSMIWERNAVLNQGYSGPFYRQEPYALPYLHTDFVMRQQVQLNAFDSNLYPINYYSFPVGNRFSYMPPVNMFSQSHPQKYQIQEFQYFVVIDFEATCDKDKNPHPQEIIEFPSVLVNSATGQLEAVFQTYVRPAYHQHLSDFCKELTGIQQIQVDRGVLLSEALLMHDKWLEKRGIKHNSFVVVTWSNWDCRVMLESECRFKKIRKPPYFNRWINLKVPFQEMFQGVRCNLKEAIQLAGLTWEGRAHCGLDDARNTARLLVHLMDMGFKFSITDSLTSQAVEFPIKYEPFRDLLLDQNHYISKSKELVGAPVQQTCCYCGVLSSKCVVRKPGPTQGRCFFGCGNWTAARYAVCSYFAWASP</sequence>
<evidence type="ECO:0000259" key="8">
    <source>
        <dbReference type="PROSITE" id="PS51999"/>
    </source>
</evidence>
<evidence type="ECO:0000256" key="2">
    <source>
        <dbReference type="ARBA" id="ARBA00022723"/>
    </source>
</evidence>
<dbReference type="PANTHER" id="PTHR23044:SF61">
    <property type="entry name" value="3'-5' EXORIBONUCLEASE 1-RELATED"/>
    <property type="match status" value="1"/>
</dbReference>
<feature type="non-terminal residue" evidence="9">
    <location>
        <position position="1"/>
    </location>
</feature>
<evidence type="ECO:0000256" key="3">
    <source>
        <dbReference type="ARBA" id="ARBA00022771"/>
    </source>
</evidence>
<evidence type="ECO:0000313" key="9">
    <source>
        <dbReference type="EMBL" id="CAG1852618.1"/>
    </source>
</evidence>
<keyword evidence="2" id="KW-0479">Metal-binding</keyword>
<evidence type="ECO:0000256" key="1">
    <source>
        <dbReference type="ARBA" id="ARBA00022722"/>
    </source>
</evidence>
<proteinExistence type="predicted"/>
<evidence type="ECO:0000256" key="4">
    <source>
        <dbReference type="ARBA" id="ARBA00022801"/>
    </source>
</evidence>
<organism evidence="9">
    <name type="scientific">Musa acuminata subsp. malaccensis</name>
    <name type="common">Wild banana</name>
    <name type="synonym">Musa malaccensis</name>
    <dbReference type="NCBI Taxonomy" id="214687"/>
    <lineage>
        <taxon>Eukaryota</taxon>
        <taxon>Viridiplantae</taxon>
        <taxon>Streptophyta</taxon>
        <taxon>Embryophyta</taxon>
        <taxon>Tracheophyta</taxon>
        <taxon>Spermatophyta</taxon>
        <taxon>Magnoliopsida</taxon>
        <taxon>Liliopsida</taxon>
        <taxon>Zingiberales</taxon>
        <taxon>Musaceae</taxon>
        <taxon>Musa</taxon>
    </lineage>
</organism>
<keyword evidence="3 7" id="KW-0863">Zinc-finger</keyword>
<dbReference type="InterPro" id="IPR047201">
    <property type="entry name" value="ERI-1_3'hExo-like"/>
</dbReference>
<dbReference type="PROSITE" id="PS51999">
    <property type="entry name" value="ZF_GRF"/>
    <property type="match status" value="1"/>
</dbReference>
<dbReference type="Gene3D" id="3.30.420.10">
    <property type="entry name" value="Ribonuclease H-like superfamily/Ribonuclease H"/>
    <property type="match status" value="1"/>
</dbReference>
<dbReference type="AlphaFoldDB" id="A0A8D7AN01"/>
<evidence type="ECO:0000256" key="5">
    <source>
        <dbReference type="ARBA" id="ARBA00022833"/>
    </source>
</evidence>
<protein>
    <submittedName>
        <fullName evidence="9">(wild Malaysian banana) hypothetical protein</fullName>
    </submittedName>
</protein>
<dbReference type="Pfam" id="PF00929">
    <property type="entry name" value="RNase_T"/>
    <property type="match status" value="1"/>
</dbReference>
<evidence type="ECO:0000256" key="7">
    <source>
        <dbReference type="PROSITE-ProRule" id="PRU01343"/>
    </source>
</evidence>
<dbReference type="GO" id="GO:0008270">
    <property type="term" value="F:zinc ion binding"/>
    <property type="evidence" value="ECO:0007669"/>
    <property type="project" value="UniProtKB-KW"/>
</dbReference>
<gene>
    <name evidence="9" type="ORF">GSMUA_308440.1</name>
</gene>
<dbReference type="InterPro" id="IPR010666">
    <property type="entry name" value="Znf_GRF"/>
</dbReference>